<dbReference type="WBParaSite" id="sdigi.contig11.g1181.t1">
    <property type="protein sequence ID" value="sdigi.contig11.g1181.t1"/>
    <property type="gene ID" value="sdigi.contig11.g1181"/>
</dbReference>
<organism evidence="1 2">
    <name type="scientific">Setaria digitata</name>
    <dbReference type="NCBI Taxonomy" id="48799"/>
    <lineage>
        <taxon>Eukaryota</taxon>
        <taxon>Metazoa</taxon>
        <taxon>Ecdysozoa</taxon>
        <taxon>Nematoda</taxon>
        <taxon>Chromadorea</taxon>
        <taxon>Rhabditida</taxon>
        <taxon>Spirurina</taxon>
        <taxon>Spiruromorpha</taxon>
        <taxon>Filarioidea</taxon>
        <taxon>Setariidae</taxon>
        <taxon>Setaria</taxon>
    </lineage>
</organism>
<proteinExistence type="predicted"/>
<evidence type="ECO:0000313" key="1">
    <source>
        <dbReference type="Proteomes" id="UP000887581"/>
    </source>
</evidence>
<keyword evidence="1" id="KW-1185">Reference proteome</keyword>
<name>A0A915PH02_9BILA</name>
<protein>
    <submittedName>
        <fullName evidence="2">Uncharacterized protein</fullName>
    </submittedName>
</protein>
<dbReference type="Proteomes" id="UP000887581">
    <property type="component" value="Unplaced"/>
</dbReference>
<evidence type="ECO:0000313" key="2">
    <source>
        <dbReference type="WBParaSite" id="sdigi.contig11.g1181.t1"/>
    </source>
</evidence>
<reference evidence="2" key="1">
    <citation type="submission" date="2022-11" db="UniProtKB">
        <authorList>
            <consortium name="WormBaseParasite"/>
        </authorList>
    </citation>
    <scope>IDENTIFICATION</scope>
</reference>
<accession>A0A915PH02</accession>
<sequence>MGARCFQLYVPRPKPAMKSDARKFLKKELEMDLQAECRMLASSHLKACGHSAPVNVFSQLYQNVHIALLPT</sequence>
<dbReference type="AlphaFoldDB" id="A0A915PH02"/>